<dbReference type="EMBL" id="NCVQ01000005">
    <property type="protein sequence ID" value="PWZ27033.1"/>
    <property type="molecule type" value="Genomic_DNA"/>
</dbReference>
<evidence type="ECO:0000256" key="1">
    <source>
        <dbReference type="SAM" id="MobiDB-lite"/>
    </source>
</evidence>
<accession>A0A3L6F2E0</accession>
<proteinExistence type="predicted"/>
<sequence length="70" mass="7673">MAQSVYSTGPRRKRASAGPKPMENWETWMPRDAVARKYPDLWMSTMAARTEAVEATDSTLARRSGAAAAA</sequence>
<gene>
    <name evidence="2" type="ORF">Zm00014a_011796</name>
</gene>
<protein>
    <submittedName>
        <fullName evidence="2">Uncharacterized protein</fullName>
    </submittedName>
</protein>
<organism evidence="2">
    <name type="scientific">Zea mays</name>
    <name type="common">Maize</name>
    <dbReference type="NCBI Taxonomy" id="4577"/>
    <lineage>
        <taxon>Eukaryota</taxon>
        <taxon>Viridiplantae</taxon>
        <taxon>Streptophyta</taxon>
        <taxon>Embryophyta</taxon>
        <taxon>Tracheophyta</taxon>
        <taxon>Spermatophyta</taxon>
        <taxon>Magnoliopsida</taxon>
        <taxon>Liliopsida</taxon>
        <taxon>Poales</taxon>
        <taxon>Poaceae</taxon>
        <taxon>PACMAD clade</taxon>
        <taxon>Panicoideae</taxon>
        <taxon>Andropogonodae</taxon>
        <taxon>Andropogoneae</taxon>
        <taxon>Tripsacinae</taxon>
        <taxon>Zea</taxon>
    </lineage>
</organism>
<dbReference type="AlphaFoldDB" id="A0A3L6F2E0"/>
<evidence type="ECO:0000313" key="2">
    <source>
        <dbReference type="EMBL" id="PWZ27033.1"/>
    </source>
</evidence>
<dbReference type="Proteomes" id="UP000251960">
    <property type="component" value="Chromosome 4"/>
</dbReference>
<name>A0A3L6F2E0_MAIZE</name>
<feature type="region of interest" description="Disordered" evidence="1">
    <location>
        <begin position="1"/>
        <end position="24"/>
    </location>
</feature>
<reference evidence="2" key="1">
    <citation type="journal article" date="2018" name="Nat. Genet.">
        <title>Extensive intraspecific gene order and gene structural variations between Mo17 and other maize genomes.</title>
        <authorList>
            <person name="Sun S."/>
            <person name="Zhou Y."/>
            <person name="Chen J."/>
            <person name="Shi J."/>
            <person name="Zhao H."/>
            <person name="Zhao H."/>
            <person name="Song W."/>
            <person name="Zhang M."/>
            <person name="Cui Y."/>
            <person name="Dong X."/>
            <person name="Liu H."/>
            <person name="Ma X."/>
            <person name="Jiao Y."/>
            <person name="Wang B."/>
            <person name="Wei X."/>
            <person name="Stein J.C."/>
            <person name="Glaubitz J.C."/>
            <person name="Lu F."/>
            <person name="Yu G."/>
            <person name="Liang C."/>
            <person name="Fengler K."/>
            <person name="Li B."/>
            <person name="Rafalski A."/>
            <person name="Schnable P.S."/>
            <person name="Ware D.H."/>
            <person name="Buckler E.S."/>
            <person name="Lai J."/>
        </authorList>
    </citation>
    <scope>NUCLEOTIDE SEQUENCE [LARGE SCALE GENOMIC DNA]</scope>
    <source>
        <tissue evidence="2">Seedling</tissue>
    </source>
</reference>
<comment type="caution">
    <text evidence="2">The sequence shown here is derived from an EMBL/GenBank/DDBJ whole genome shotgun (WGS) entry which is preliminary data.</text>
</comment>